<dbReference type="InterPro" id="IPR007803">
    <property type="entry name" value="Asp/Arg/Pro-Hydrxlase"/>
</dbReference>
<sequence>METYKFTSVFDVQKLRHDLGICQGNSWRSHFNASDYSGTWSSFSLRSISGLENDILATANAPYKDTPTLEKCTYFKEIVDSFKCEKEAIRLLSLAPNSYIKEHTDPDGGYQDGFFRIHIPIMTNPKVEFKLNGKLLPMQAGECWYANFSLPHFVSNFGEEERVHLVIDCIRNEWSDALFGDIGYDFDKEKAVVKDPKITRLIIQELTNQNSEAAQKLIAELMLELT</sequence>
<dbReference type="Gene3D" id="2.60.120.330">
    <property type="entry name" value="B-lactam Antibiotic, Isopenicillin N Synthase, Chain"/>
    <property type="match status" value="1"/>
</dbReference>
<dbReference type="RefSeq" id="WP_379839540.1">
    <property type="nucleotide sequence ID" value="NZ_JBHRYQ010000001.1"/>
</dbReference>
<evidence type="ECO:0000313" key="3">
    <source>
        <dbReference type="Proteomes" id="UP001595616"/>
    </source>
</evidence>
<protein>
    <submittedName>
        <fullName evidence="2">Aspartyl/asparaginyl beta-hydroxylase domain-containing protein</fullName>
    </submittedName>
</protein>
<accession>A0ABV7Z1W2</accession>
<reference evidence="3" key="1">
    <citation type="journal article" date="2019" name="Int. J. Syst. Evol. Microbiol.">
        <title>The Global Catalogue of Microorganisms (GCM) 10K type strain sequencing project: providing services to taxonomists for standard genome sequencing and annotation.</title>
        <authorList>
            <consortium name="The Broad Institute Genomics Platform"/>
            <consortium name="The Broad Institute Genome Sequencing Center for Infectious Disease"/>
            <person name="Wu L."/>
            <person name="Ma J."/>
        </authorList>
    </citation>
    <scope>NUCLEOTIDE SEQUENCE [LARGE SCALE GENOMIC DNA]</scope>
    <source>
        <strain evidence="3">CECT 7956</strain>
    </source>
</reference>
<organism evidence="2 3">
    <name type="scientific">Lacihabitans lacunae</name>
    <dbReference type="NCBI Taxonomy" id="1028214"/>
    <lineage>
        <taxon>Bacteria</taxon>
        <taxon>Pseudomonadati</taxon>
        <taxon>Bacteroidota</taxon>
        <taxon>Cytophagia</taxon>
        <taxon>Cytophagales</taxon>
        <taxon>Leadbetterellaceae</taxon>
        <taxon>Lacihabitans</taxon>
    </lineage>
</organism>
<evidence type="ECO:0000259" key="1">
    <source>
        <dbReference type="Pfam" id="PF05118"/>
    </source>
</evidence>
<dbReference type="Proteomes" id="UP001595616">
    <property type="component" value="Unassembled WGS sequence"/>
</dbReference>
<keyword evidence="3" id="KW-1185">Reference proteome</keyword>
<name>A0ABV7Z1W2_9BACT</name>
<dbReference type="InterPro" id="IPR027443">
    <property type="entry name" value="IPNS-like_sf"/>
</dbReference>
<evidence type="ECO:0000313" key="2">
    <source>
        <dbReference type="EMBL" id="MFC3812652.1"/>
    </source>
</evidence>
<proteinExistence type="predicted"/>
<dbReference type="EMBL" id="JBHRYQ010000001">
    <property type="protein sequence ID" value="MFC3812652.1"/>
    <property type="molecule type" value="Genomic_DNA"/>
</dbReference>
<feature type="domain" description="Aspartyl/asparaginy/proline hydroxylase" evidence="1">
    <location>
        <begin position="32"/>
        <end position="171"/>
    </location>
</feature>
<gene>
    <name evidence="2" type="ORF">ACFOOI_18465</name>
</gene>
<dbReference type="SUPFAM" id="SSF51197">
    <property type="entry name" value="Clavaminate synthase-like"/>
    <property type="match status" value="1"/>
</dbReference>
<dbReference type="Pfam" id="PF05118">
    <property type="entry name" value="Asp_Arg_Hydrox"/>
    <property type="match status" value="1"/>
</dbReference>
<comment type="caution">
    <text evidence="2">The sequence shown here is derived from an EMBL/GenBank/DDBJ whole genome shotgun (WGS) entry which is preliminary data.</text>
</comment>